<dbReference type="PROSITE" id="PS50206">
    <property type="entry name" value="RHODANESE_3"/>
    <property type="match status" value="1"/>
</dbReference>
<evidence type="ECO:0000259" key="6">
    <source>
        <dbReference type="PROSITE" id="PS50054"/>
    </source>
</evidence>
<feature type="region of interest" description="Disordered" evidence="5">
    <location>
        <begin position="279"/>
        <end position="417"/>
    </location>
</feature>
<dbReference type="Proteomes" id="UP001233271">
    <property type="component" value="Chromosome 4"/>
</dbReference>
<organism evidence="9 10">
    <name type="scientific">Cutaneotrichosporon cavernicola</name>
    <dbReference type="NCBI Taxonomy" id="279322"/>
    <lineage>
        <taxon>Eukaryota</taxon>
        <taxon>Fungi</taxon>
        <taxon>Dikarya</taxon>
        <taxon>Basidiomycota</taxon>
        <taxon>Agaricomycotina</taxon>
        <taxon>Tremellomycetes</taxon>
        <taxon>Trichosporonales</taxon>
        <taxon>Trichosporonaceae</taxon>
        <taxon>Cutaneotrichosporon</taxon>
    </lineage>
</organism>
<dbReference type="KEGG" id="ccac:CcaHIS019_0402150"/>
<dbReference type="InterPro" id="IPR000387">
    <property type="entry name" value="Tyr_Pase_dom"/>
</dbReference>
<comment type="similarity">
    <text evidence="1">Belongs to the protein-tyrosine phosphatase family. Non-receptor class dual specificity subfamily.</text>
</comment>
<dbReference type="SMART" id="SM00450">
    <property type="entry name" value="RHOD"/>
    <property type="match status" value="1"/>
</dbReference>
<reference evidence="9" key="1">
    <citation type="journal article" date="2023" name="BMC Genomics">
        <title>Chromosome-level genome assemblies of Cutaneotrichosporon spp. (Trichosporonales, Basidiomycota) reveal imbalanced evolution between nucleotide sequences and chromosome synteny.</title>
        <authorList>
            <person name="Kobayashi Y."/>
            <person name="Kayamori A."/>
            <person name="Aoki K."/>
            <person name="Shiwa Y."/>
            <person name="Matsutani M."/>
            <person name="Fujita N."/>
            <person name="Sugita T."/>
            <person name="Iwasaki W."/>
            <person name="Tanaka N."/>
            <person name="Takashima M."/>
        </authorList>
    </citation>
    <scope>NUCLEOTIDE SEQUENCE</scope>
    <source>
        <strain evidence="9">HIS019</strain>
    </source>
</reference>
<dbReference type="CDD" id="cd14498">
    <property type="entry name" value="DSP"/>
    <property type="match status" value="1"/>
</dbReference>
<dbReference type="GO" id="GO:0043409">
    <property type="term" value="P:negative regulation of MAPK cascade"/>
    <property type="evidence" value="ECO:0007669"/>
    <property type="project" value="TreeGrafter"/>
</dbReference>
<dbReference type="InterPro" id="IPR020422">
    <property type="entry name" value="TYR_PHOSPHATASE_DUAL_dom"/>
</dbReference>
<feature type="region of interest" description="Disordered" evidence="5">
    <location>
        <begin position="652"/>
        <end position="783"/>
    </location>
</feature>
<evidence type="ECO:0000313" key="9">
    <source>
        <dbReference type="EMBL" id="BEI91395.1"/>
    </source>
</evidence>
<protein>
    <recommendedName>
        <fullName evidence="2">protein-tyrosine-phosphatase</fullName>
        <ecNumber evidence="2">3.1.3.48</ecNumber>
    </recommendedName>
</protein>
<evidence type="ECO:0000256" key="3">
    <source>
        <dbReference type="ARBA" id="ARBA00022801"/>
    </source>
</evidence>
<dbReference type="PANTHER" id="PTHR10159">
    <property type="entry name" value="DUAL SPECIFICITY PROTEIN PHOSPHATASE"/>
    <property type="match status" value="1"/>
</dbReference>
<dbReference type="InterPro" id="IPR029021">
    <property type="entry name" value="Prot-tyrosine_phosphatase-like"/>
</dbReference>
<dbReference type="Pfam" id="PF00782">
    <property type="entry name" value="DSPc"/>
    <property type="match status" value="1"/>
</dbReference>
<dbReference type="InterPro" id="IPR036873">
    <property type="entry name" value="Rhodanese-like_dom_sf"/>
</dbReference>
<feature type="compositionally biased region" description="Low complexity" evidence="5">
    <location>
        <begin position="343"/>
        <end position="361"/>
    </location>
</feature>
<dbReference type="RefSeq" id="XP_060456660.1">
    <property type="nucleotide sequence ID" value="XM_060600026.1"/>
</dbReference>
<dbReference type="SUPFAM" id="SSF52821">
    <property type="entry name" value="Rhodanese/Cell cycle control phosphatase"/>
    <property type="match status" value="1"/>
</dbReference>
<evidence type="ECO:0000256" key="5">
    <source>
        <dbReference type="SAM" id="MobiDB-lite"/>
    </source>
</evidence>
<evidence type="ECO:0000256" key="4">
    <source>
        <dbReference type="ARBA" id="ARBA00022912"/>
    </source>
</evidence>
<evidence type="ECO:0000256" key="2">
    <source>
        <dbReference type="ARBA" id="ARBA00013064"/>
    </source>
</evidence>
<evidence type="ECO:0000313" key="10">
    <source>
        <dbReference type="Proteomes" id="UP001233271"/>
    </source>
</evidence>
<keyword evidence="10" id="KW-1185">Reference proteome</keyword>
<proteinExistence type="inferred from homology"/>
<dbReference type="PANTHER" id="PTHR10159:SF530">
    <property type="entry name" value="DUAL SPECIFICITY PROTEIN PHOSPHATASE DDB_G0271350-RELATED"/>
    <property type="match status" value="1"/>
</dbReference>
<dbReference type="EMBL" id="AP028215">
    <property type="protein sequence ID" value="BEI91395.1"/>
    <property type="molecule type" value="Genomic_DNA"/>
</dbReference>
<dbReference type="EC" id="3.1.3.48" evidence="2"/>
<feature type="compositionally biased region" description="Pro residues" evidence="5">
    <location>
        <begin position="376"/>
        <end position="386"/>
    </location>
</feature>
<dbReference type="InterPro" id="IPR000340">
    <property type="entry name" value="Dual-sp_phosphatase_cat-dom"/>
</dbReference>
<dbReference type="GO" id="GO:0004725">
    <property type="term" value="F:protein tyrosine phosphatase activity"/>
    <property type="evidence" value="ECO:0007669"/>
    <property type="project" value="UniProtKB-EC"/>
</dbReference>
<gene>
    <name evidence="9" type="ORF">CcaverHIS019_0402150</name>
</gene>
<dbReference type="Gene3D" id="3.90.190.10">
    <property type="entry name" value="Protein tyrosine phosphatase superfamily"/>
    <property type="match status" value="1"/>
</dbReference>
<evidence type="ECO:0000256" key="1">
    <source>
        <dbReference type="ARBA" id="ARBA00008601"/>
    </source>
</evidence>
<dbReference type="SMART" id="SM00195">
    <property type="entry name" value="DSPc"/>
    <property type="match status" value="1"/>
</dbReference>
<keyword evidence="4" id="KW-0904">Protein phosphatase</keyword>
<dbReference type="PROSITE" id="PS50054">
    <property type="entry name" value="TYR_PHOSPHATASE_DUAL"/>
    <property type="match status" value="1"/>
</dbReference>
<sequence length="783" mass="82893">MTHCFVDSPTEFPTPFASFHSFVAQPSSLSSMAVPPSPASDKAPPDMDRVRGVIVPTQSKKRPSPLSLQDGGVEVEEPLTSKSTESFLSSELEQLRRSVHQNLRDRPLGISVEDSDSEFGEAGSSITASLNDDMCISPIAALAMVHSSPQALVIDTRPRKDFLAAHVAQSVHVSIPSLIYSRLRRQLNGPDAKSSVATWSSLSAFVSSSADRAVWNGVDLNAHIDVIIVGVDRHDEDAPCALATVLGQVVSIGTVRILKGGWAAAAPLVQVEGLQVTGEGGGASRSDAIPVALGPTISPPETGSGASTPMAMAVSPTKPRGQLPLSAFTGGAPAPSQMVKRLSVSSQGSTSSSSGSGPSLSPAHRSLPQLSLNPRAPQPSRRPPPKLSLHIQQPNAMLGSGAEPKKAFNSRTAKPGPLRLHIGDLSRPNAPSGAMSALPTCGGPTGLTPIQPLAQAASAGLMPPAGEPWQGSLRSPVVAGQPYSGGLYSSSLPTPSPMRQAPINISTVLPGFLYLGPEISTNTDVEMLVSMGIRRVLNVALECDDDEGLGLRESFERYFRIPMKDTVEESGVAKGIRDACDILDDARLHDAPVYVHCKAGRSRSVTVVLAYLIHANAWTLKTSYAYVAERRHGISPNIGFVAELIQFEETELGNKGKGAESESQSQLGHGAPEVPEAPSNVKPGTTRYGRDSLPPEWGRDDPSSNHQPLGPIVAEPEHTPEGTSNRRQKQSAADIEVRKNGQWVHGRRAPVDRTTLQPGRRVSKAGLESMMMRPLEPASHRKP</sequence>
<dbReference type="GeneID" id="85495265"/>
<dbReference type="InterPro" id="IPR001763">
    <property type="entry name" value="Rhodanese-like_dom"/>
</dbReference>
<name>A0AA48QVJ3_9TREE</name>
<dbReference type="FunFam" id="3.90.190.10:FF:000120">
    <property type="entry name" value="MAP kinase phosphatase, putative"/>
    <property type="match status" value="1"/>
</dbReference>
<dbReference type="PROSITE" id="PS50056">
    <property type="entry name" value="TYR_PHOSPHATASE_2"/>
    <property type="match status" value="1"/>
</dbReference>
<evidence type="ECO:0000259" key="8">
    <source>
        <dbReference type="PROSITE" id="PS50206"/>
    </source>
</evidence>
<feature type="domain" description="Rhodanese" evidence="8">
    <location>
        <begin position="147"/>
        <end position="271"/>
    </location>
</feature>
<dbReference type="GO" id="GO:0005737">
    <property type="term" value="C:cytoplasm"/>
    <property type="evidence" value="ECO:0007669"/>
    <property type="project" value="TreeGrafter"/>
</dbReference>
<dbReference type="AlphaFoldDB" id="A0AA48QVJ3"/>
<feature type="domain" description="Tyrosine-protein phosphatase" evidence="6">
    <location>
        <begin position="504"/>
        <end position="653"/>
    </location>
</feature>
<feature type="domain" description="Tyrosine specific protein phosphatases" evidence="7">
    <location>
        <begin position="592"/>
        <end position="634"/>
    </location>
</feature>
<dbReference type="SUPFAM" id="SSF52799">
    <property type="entry name" value="(Phosphotyrosine protein) phosphatases II"/>
    <property type="match status" value="1"/>
</dbReference>
<feature type="region of interest" description="Disordered" evidence="5">
    <location>
        <begin position="27"/>
        <end position="85"/>
    </location>
</feature>
<keyword evidence="3" id="KW-0378">Hydrolase</keyword>
<dbReference type="Gene3D" id="3.40.250.10">
    <property type="entry name" value="Rhodanese-like domain"/>
    <property type="match status" value="1"/>
</dbReference>
<evidence type="ECO:0000259" key="7">
    <source>
        <dbReference type="PROSITE" id="PS50056"/>
    </source>
</evidence>
<accession>A0AA48QVJ3</accession>